<gene>
    <name evidence="1" type="ORF">DJ018_07575</name>
</gene>
<accession>A0A328AUD4</accession>
<evidence type="ECO:0000313" key="1">
    <source>
        <dbReference type="EMBL" id="RAK57771.1"/>
    </source>
</evidence>
<dbReference type="EMBL" id="QFYR01000001">
    <property type="protein sequence ID" value="RAK57771.1"/>
    <property type="molecule type" value="Genomic_DNA"/>
</dbReference>
<comment type="caution">
    <text evidence="1">The sequence shown here is derived from an EMBL/GenBank/DDBJ whole genome shotgun (WGS) entry which is preliminary data.</text>
</comment>
<reference evidence="2" key="1">
    <citation type="submission" date="2018-05" db="EMBL/GenBank/DDBJ databases">
        <authorList>
            <person name="Li X."/>
        </authorList>
    </citation>
    <scope>NUCLEOTIDE SEQUENCE [LARGE SCALE GENOMIC DNA]</scope>
    <source>
        <strain evidence="2">YIM 73061</strain>
    </source>
</reference>
<name>A0A328AUD4_9CAUL</name>
<evidence type="ECO:0000313" key="2">
    <source>
        <dbReference type="Proteomes" id="UP000249725"/>
    </source>
</evidence>
<sequence length="88" mass="10537">MRYRRFKCETVDQMLQQGWDVQSKCTTCGLLMRVNLRLVVRIKGPRFSLWNRKTRCRRIGCLGFTEFQAKAPGMYWHERLDAPWPEGK</sequence>
<dbReference type="Proteomes" id="UP000249725">
    <property type="component" value="Unassembled WGS sequence"/>
</dbReference>
<dbReference type="AlphaFoldDB" id="A0A328AUD4"/>
<organism evidence="1 2">
    <name type="scientific">Phenylobacterium deserti</name>
    <dbReference type="NCBI Taxonomy" id="1914756"/>
    <lineage>
        <taxon>Bacteria</taxon>
        <taxon>Pseudomonadati</taxon>
        <taxon>Pseudomonadota</taxon>
        <taxon>Alphaproteobacteria</taxon>
        <taxon>Caulobacterales</taxon>
        <taxon>Caulobacteraceae</taxon>
        <taxon>Phenylobacterium</taxon>
    </lineage>
</organism>
<protein>
    <submittedName>
        <fullName evidence="1">Uncharacterized protein</fullName>
    </submittedName>
</protein>
<keyword evidence="2" id="KW-1185">Reference proteome</keyword>
<proteinExistence type="predicted"/>